<evidence type="ECO:0000256" key="5">
    <source>
        <dbReference type="ARBA" id="ARBA00022827"/>
    </source>
</evidence>
<dbReference type="SUPFAM" id="SSF54292">
    <property type="entry name" value="2Fe-2S ferredoxin-like"/>
    <property type="match status" value="1"/>
</dbReference>
<evidence type="ECO:0000256" key="7">
    <source>
        <dbReference type="ARBA" id="ARBA00023004"/>
    </source>
</evidence>
<evidence type="ECO:0000256" key="8">
    <source>
        <dbReference type="ARBA" id="ARBA00023014"/>
    </source>
</evidence>
<dbReference type="InterPro" id="IPR001709">
    <property type="entry name" value="Flavoprot_Pyr_Nucl_cyt_Rdtase"/>
</dbReference>
<dbReference type="GO" id="GO:0051537">
    <property type="term" value="F:2 iron, 2 sulfur cluster binding"/>
    <property type="evidence" value="ECO:0007669"/>
    <property type="project" value="UniProtKB-KW"/>
</dbReference>
<comment type="caution">
    <text evidence="11">The sequence shown here is derived from an EMBL/GenBank/DDBJ whole genome shotgun (WGS) entry which is preliminary data.</text>
</comment>
<keyword evidence="7" id="KW-0408">Iron</keyword>
<evidence type="ECO:0000259" key="10">
    <source>
        <dbReference type="PROSITE" id="PS51384"/>
    </source>
</evidence>
<dbReference type="Proteomes" id="UP000461730">
    <property type="component" value="Unassembled WGS sequence"/>
</dbReference>
<dbReference type="GO" id="GO:0016491">
    <property type="term" value="F:oxidoreductase activity"/>
    <property type="evidence" value="ECO:0007669"/>
    <property type="project" value="UniProtKB-KW"/>
</dbReference>
<dbReference type="Pfam" id="PF00175">
    <property type="entry name" value="NAD_binding_1"/>
    <property type="match status" value="1"/>
</dbReference>
<evidence type="ECO:0000256" key="6">
    <source>
        <dbReference type="ARBA" id="ARBA00023002"/>
    </source>
</evidence>
<dbReference type="Gene3D" id="3.10.20.30">
    <property type="match status" value="1"/>
</dbReference>
<dbReference type="PROSITE" id="PS51085">
    <property type="entry name" value="2FE2S_FER_2"/>
    <property type="match status" value="1"/>
</dbReference>
<dbReference type="PROSITE" id="PS00197">
    <property type="entry name" value="2FE2S_FER_1"/>
    <property type="match status" value="1"/>
</dbReference>
<dbReference type="PANTHER" id="PTHR47354">
    <property type="entry name" value="NADH OXIDOREDUCTASE HCR"/>
    <property type="match status" value="1"/>
</dbReference>
<dbReference type="InterPro" id="IPR039261">
    <property type="entry name" value="FNR_nucleotide-bd"/>
</dbReference>
<evidence type="ECO:0000313" key="11">
    <source>
        <dbReference type="EMBL" id="MVT06788.1"/>
    </source>
</evidence>
<protein>
    <submittedName>
        <fullName evidence="11">2Fe-2S iron-sulfur cluster binding domain-containing protein</fullName>
    </submittedName>
</protein>
<dbReference type="GO" id="GO:0046872">
    <property type="term" value="F:metal ion binding"/>
    <property type="evidence" value="ECO:0007669"/>
    <property type="project" value="UniProtKB-KW"/>
</dbReference>
<keyword evidence="3" id="KW-0001">2Fe-2S</keyword>
<dbReference type="Pfam" id="PF00970">
    <property type="entry name" value="FAD_binding_6"/>
    <property type="match status" value="1"/>
</dbReference>
<dbReference type="Pfam" id="PF00111">
    <property type="entry name" value="Fer2"/>
    <property type="match status" value="1"/>
</dbReference>
<dbReference type="InterPro" id="IPR017938">
    <property type="entry name" value="Riboflavin_synthase-like_b-brl"/>
</dbReference>
<name>A0A7K1TXG7_9BACT</name>
<dbReference type="InterPro" id="IPR017927">
    <property type="entry name" value="FAD-bd_FR_type"/>
</dbReference>
<keyword evidence="6" id="KW-0560">Oxidoreductase</keyword>
<reference evidence="11 12" key="1">
    <citation type="submission" date="2019-12" db="EMBL/GenBank/DDBJ databases">
        <title>Chitinophaga sp. strain ysch24 (GDMCC 1.1355), whole genome shotgun sequence.</title>
        <authorList>
            <person name="Zhang X."/>
        </authorList>
    </citation>
    <scope>NUCLEOTIDE SEQUENCE [LARGE SCALE GENOMIC DNA]</scope>
    <source>
        <strain evidence="12">ysch24</strain>
    </source>
</reference>
<evidence type="ECO:0000256" key="2">
    <source>
        <dbReference type="ARBA" id="ARBA00022630"/>
    </source>
</evidence>
<proteinExistence type="predicted"/>
<keyword evidence="5" id="KW-0274">FAD</keyword>
<dbReference type="InterPro" id="IPR006058">
    <property type="entry name" value="2Fe2S_fd_BS"/>
</dbReference>
<dbReference type="InterPro" id="IPR050415">
    <property type="entry name" value="MRET"/>
</dbReference>
<dbReference type="PROSITE" id="PS51384">
    <property type="entry name" value="FAD_FR"/>
    <property type="match status" value="1"/>
</dbReference>
<sequence length="352" mass="39889">MDPLHIQLVIRDIIRETTDTFTYRFSTINKQPLIYQAGQFLTFLVNLHGTEYRRSYSFSSSPGIDPLPAVTIRRKENGEISRHILRNWQVGDEVTVLQPSGRFTLDKPATQPRDIFLLGAGSGITPLFSLLKYILHNEPTAHIQLVYSTPSYDRTIFYQQLQQLAQQYAEQLHIMYLFSSEPLDDKTLLRRLSNTMLEPLVNEKLRYQRSDAQFFVCGPPEYMRMALLTLKFMGFEQEQLHKENFVVNTAPQLARIGHPADTSMKQVELHINGDIYHLSIPGNKNILGEALAQGIALPYSCKGGVCGSCTARCTKGKVWMALNEVLTDKEIEQGLVLTCTGYAASETVIIEL</sequence>
<dbReference type="CDD" id="cd00207">
    <property type="entry name" value="fer2"/>
    <property type="match status" value="1"/>
</dbReference>
<dbReference type="PRINTS" id="PR00406">
    <property type="entry name" value="CYTB5RDTASE"/>
</dbReference>
<organism evidence="11 12">
    <name type="scientific">Chitinophaga tropicalis</name>
    <dbReference type="NCBI Taxonomy" id="2683588"/>
    <lineage>
        <taxon>Bacteria</taxon>
        <taxon>Pseudomonadati</taxon>
        <taxon>Bacteroidota</taxon>
        <taxon>Chitinophagia</taxon>
        <taxon>Chitinophagales</taxon>
        <taxon>Chitinophagaceae</taxon>
        <taxon>Chitinophaga</taxon>
    </lineage>
</organism>
<dbReference type="PRINTS" id="PR00371">
    <property type="entry name" value="FPNCR"/>
</dbReference>
<dbReference type="GO" id="GO:0050660">
    <property type="term" value="F:flavin adenine dinucleotide binding"/>
    <property type="evidence" value="ECO:0007669"/>
    <property type="project" value="TreeGrafter"/>
</dbReference>
<gene>
    <name evidence="11" type="ORF">GO493_00840</name>
</gene>
<keyword evidence="2" id="KW-0285">Flavoprotein</keyword>
<dbReference type="Gene3D" id="2.40.30.10">
    <property type="entry name" value="Translation factors"/>
    <property type="match status" value="1"/>
</dbReference>
<comment type="cofactor">
    <cofactor evidence="1">
        <name>FAD</name>
        <dbReference type="ChEBI" id="CHEBI:57692"/>
    </cofactor>
</comment>
<dbReference type="InterPro" id="IPR008333">
    <property type="entry name" value="Cbr1-like_FAD-bd_dom"/>
</dbReference>
<dbReference type="AlphaFoldDB" id="A0A7K1TXG7"/>
<evidence type="ECO:0000313" key="12">
    <source>
        <dbReference type="Proteomes" id="UP000461730"/>
    </source>
</evidence>
<accession>A0A7K1TXG7</accession>
<keyword evidence="4" id="KW-0479">Metal-binding</keyword>
<dbReference type="InterPro" id="IPR001041">
    <property type="entry name" value="2Fe-2S_ferredoxin-type"/>
</dbReference>
<evidence type="ECO:0000256" key="1">
    <source>
        <dbReference type="ARBA" id="ARBA00001974"/>
    </source>
</evidence>
<evidence type="ECO:0000259" key="9">
    <source>
        <dbReference type="PROSITE" id="PS51085"/>
    </source>
</evidence>
<dbReference type="SUPFAM" id="SSF52343">
    <property type="entry name" value="Ferredoxin reductase-like, C-terminal NADP-linked domain"/>
    <property type="match status" value="1"/>
</dbReference>
<feature type="domain" description="FAD-binding FR-type" evidence="10">
    <location>
        <begin position="3"/>
        <end position="106"/>
    </location>
</feature>
<dbReference type="SUPFAM" id="SSF63380">
    <property type="entry name" value="Riboflavin synthase domain-like"/>
    <property type="match status" value="1"/>
</dbReference>
<dbReference type="InterPro" id="IPR012675">
    <property type="entry name" value="Beta-grasp_dom_sf"/>
</dbReference>
<dbReference type="RefSeq" id="WP_157304170.1">
    <property type="nucleotide sequence ID" value="NZ_WRXN01000001.1"/>
</dbReference>
<dbReference type="PANTHER" id="PTHR47354:SF8">
    <property type="entry name" value="1,2-PHENYLACETYL-COA EPOXIDASE, SUBUNIT E"/>
    <property type="match status" value="1"/>
</dbReference>
<evidence type="ECO:0000256" key="3">
    <source>
        <dbReference type="ARBA" id="ARBA00022714"/>
    </source>
</evidence>
<evidence type="ECO:0000256" key="4">
    <source>
        <dbReference type="ARBA" id="ARBA00022723"/>
    </source>
</evidence>
<keyword evidence="12" id="KW-1185">Reference proteome</keyword>
<dbReference type="InterPro" id="IPR036010">
    <property type="entry name" value="2Fe-2S_ferredoxin-like_sf"/>
</dbReference>
<dbReference type="Gene3D" id="3.40.50.80">
    <property type="entry name" value="Nucleotide-binding domain of ferredoxin-NADP reductase (FNR) module"/>
    <property type="match status" value="1"/>
</dbReference>
<keyword evidence="8" id="KW-0411">Iron-sulfur</keyword>
<dbReference type="InterPro" id="IPR001433">
    <property type="entry name" value="OxRdtase_FAD/NAD-bd"/>
</dbReference>
<feature type="domain" description="2Fe-2S ferredoxin-type" evidence="9">
    <location>
        <begin position="265"/>
        <end position="352"/>
    </location>
</feature>
<dbReference type="EMBL" id="WRXN01000001">
    <property type="protein sequence ID" value="MVT06788.1"/>
    <property type="molecule type" value="Genomic_DNA"/>
</dbReference>